<evidence type="ECO:0000256" key="1">
    <source>
        <dbReference type="SAM" id="MobiDB-lite"/>
    </source>
</evidence>
<comment type="caution">
    <text evidence="2">The sequence shown here is derived from an EMBL/GenBank/DDBJ whole genome shotgun (WGS) entry which is preliminary data.</text>
</comment>
<dbReference type="AlphaFoldDB" id="A0A375C9I7"/>
<organism evidence="2">
    <name type="scientific">Cupriavidus taiwanensis</name>
    <dbReference type="NCBI Taxonomy" id="164546"/>
    <lineage>
        <taxon>Bacteria</taxon>
        <taxon>Pseudomonadati</taxon>
        <taxon>Pseudomonadota</taxon>
        <taxon>Betaproteobacteria</taxon>
        <taxon>Burkholderiales</taxon>
        <taxon>Burkholderiaceae</taxon>
        <taxon>Cupriavidus</taxon>
    </lineage>
</organism>
<gene>
    <name evidence="2" type="ORF">CBM2586_B10403</name>
</gene>
<name>A0A375C9I7_9BURK</name>
<dbReference type="EMBL" id="OFSN01000015">
    <property type="protein sequence ID" value="SOY65808.1"/>
    <property type="molecule type" value="Genomic_DNA"/>
</dbReference>
<proteinExistence type="predicted"/>
<evidence type="ECO:0000313" key="2">
    <source>
        <dbReference type="EMBL" id="SOY65808.1"/>
    </source>
</evidence>
<sequence length="55" mass="6051">MRGFEAGFRGKRGQGAAASIIRERARRFALKSAGSFDPALRGPWLAASHPPRRTR</sequence>
<accession>A0A375C9I7</accession>
<dbReference type="Proteomes" id="UP000257016">
    <property type="component" value="Unassembled WGS sequence"/>
</dbReference>
<protein>
    <submittedName>
        <fullName evidence="2">Uncharacterized protein</fullName>
    </submittedName>
</protein>
<reference evidence="2" key="1">
    <citation type="submission" date="2018-01" db="EMBL/GenBank/DDBJ databases">
        <authorList>
            <person name="Clerissi C."/>
        </authorList>
    </citation>
    <scope>NUCLEOTIDE SEQUENCE</scope>
    <source>
        <strain evidence="2">Cupriavidus taiwanensis LMG 19430</strain>
    </source>
</reference>
<feature type="region of interest" description="Disordered" evidence="1">
    <location>
        <begin position="35"/>
        <end position="55"/>
    </location>
</feature>